<comment type="caution">
    <text evidence="2">The sequence shown here is derived from an EMBL/GenBank/DDBJ whole genome shotgun (WGS) entry which is preliminary data.</text>
</comment>
<organism evidence="2 3">
    <name type="scientific">Heterodermia speciosa</name>
    <dbReference type="NCBI Taxonomy" id="116794"/>
    <lineage>
        <taxon>Eukaryota</taxon>
        <taxon>Fungi</taxon>
        <taxon>Dikarya</taxon>
        <taxon>Ascomycota</taxon>
        <taxon>Pezizomycotina</taxon>
        <taxon>Lecanoromycetes</taxon>
        <taxon>OSLEUM clade</taxon>
        <taxon>Lecanoromycetidae</taxon>
        <taxon>Caliciales</taxon>
        <taxon>Physciaceae</taxon>
        <taxon>Heterodermia</taxon>
    </lineage>
</organism>
<accession>A0A8H3ENZ6</accession>
<dbReference type="Proteomes" id="UP000664521">
    <property type="component" value="Unassembled WGS sequence"/>
</dbReference>
<feature type="compositionally biased region" description="Polar residues" evidence="1">
    <location>
        <begin position="139"/>
        <end position="161"/>
    </location>
</feature>
<proteinExistence type="predicted"/>
<keyword evidence="3" id="KW-1185">Reference proteome</keyword>
<feature type="compositionally biased region" description="Polar residues" evidence="1">
    <location>
        <begin position="168"/>
        <end position="180"/>
    </location>
</feature>
<dbReference type="AlphaFoldDB" id="A0A8H3ENZ6"/>
<gene>
    <name evidence="2" type="ORF">HETSPECPRED_007933</name>
</gene>
<evidence type="ECO:0000256" key="1">
    <source>
        <dbReference type="SAM" id="MobiDB-lite"/>
    </source>
</evidence>
<feature type="region of interest" description="Disordered" evidence="1">
    <location>
        <begin position="126"/>
        <end position="182"/>
    </location>
</feature>
<evidence type="ECO:0000313" key="3">
    <source>
        <dbReference type="Proteomes" id="UP000664521"/>
    </source>
</evidence>
<dbReference type="OrthoDB" id="5382659at2759"/>
<evidence type="ECO:0000313" key="2">
    <source>
        <dbReference type="EMBL" id="CAF9907903.1"/>
    </source>
</evidence>
<sequence>MSAHANQETRCEAQDPRPEGISVDKMSLITSKWGATWADIYSIIFPGAPIPSPYYDYGCTETTREPSPQSQNFADFEAYNRIELPRLVEASLQAIVSTEMAPLEENLRAMLVDIVRRCQSTIVQNYGRINSPRGGGMTRTDSSSLNPRETLLPTSRSTRNQDLGPPFLSSTQSPSTQDAGLSSHDISAVFGRNGLDAEGMRDFFEEPPLGDTNLVDNFLDLGSPAPQNPHSDSGYESYERFLLYCECPHSMDCCAGKLQFSPVDR</sequence>
<name>A0A8H3ENZ6_9LECA</name>
<dbReference type="EMBL" id="CAJPDS010000006">
    <property type="protein sequence ID" value="CAF9907903.1"/>
    <property type="molecule type" value="Genomic_DNA"/>
</dbReference>
<protein>
    <submittedName>
        <fullName evidence="2">Uncharacterized protein</fullName>
    </submittedName>
</protein>
<reference evidence="2" key="1">
    <citation type="submission" date="2021-03" db="EMBL/GenBank/DDBJ databases">
        <authorList>
            <person name="Tagirdzhanova G."/>
        </authorList>
    </citation>
    <scope>NUCLEOTIDE SEQUENCE</scope>
</reference>